<accession>A0ABN6PZ99</accession>
<reference evidence="2" key="1">
    <citation type="submission" date="2022-04" db="EMBL/GenBank/DDBJ databases">
        <title>Complete genome sequence of a cyanobacterium, Nostoc sp. SO-36, isolated in Antarctica.</title>
        <authorList>
            <person name="Kanesaki Y."/>
            <person name="Effendi D."/>
            <person name="Sakamoto T."/>
            <person name="Ohtani S."/>
            <person name="Awai K."/>
        </authorList>
    </citation>
    <scope>NUCLEOTIDE SEQUENCE</scope>
    <source>
        <strain evidence="2">SO-36</strain>
    </source>
</reference>
<dbReference type="RefSeq" id="WP_251958567.1">
    <property type="nucleotide sequence ID" value="NZ_AP025732.1"/>
</dbReference>
<sequence length="209" mass="23958">MVASPDRNYMSPQEYLKWEECQEIKYEYIDGEVFAMTGGTLPHTTIALNLASALKSHLRGSGCLPFMADAKVGVSEKGPFHYPDVVVSCDERDKQAIQFLQYPCLIVEVLSPSTEAYDRGKKFTRYRRIQTLQEYVLIDAEKIGLDCFRLNDRGLWELHPYEEGDEVHLTSVDFHFPISLVYEDVQFVGKTNRQDAEDTEKRGLNGDDF</sequence>
<dbReference type="InterPro" id="IPR011335">
    <property type="entry name" value="Restrct_endonuc-II-like"/>
</dbReference>
<feature type="domain" description="Putative restriction endonuclease" evidence="1">
    <location>
        <begin position="13"/>
        <end position="169"/>
    </location>
</feature>
<evidence type="ECO:0000313" key="2">
    <source>
        <dbReference type="EMBL" id="BDI15092.1"/>
    </source>
</evidence>
<protein>
    <recommendedName>
        <fullName evidence="1">Putative restriction endonuclease domain-containing protein</fullName>
    </recommendedName>
</protein>
<dbReference type="Pfam" id="PF05685">
    <property type="entry name" value="Uma2"/>
    <property type="match status" value="1"/>
</dbReference>
<dbReference type="SUPFAM" id="SSF52980">
    <property type="entry name" value="Restriction endonuclease-like"/>
    <property type="match status" value="1"/>
</dbReference>
<evidence type="ECO:0000259" key="1">
    <source>
        <dbReference type="Pfam" id="PF05685"/>
    </source>
</evidence>
<dbReference type="Gene3D" id="3.90.1570.10">
    <property type="entry name" value="tt1808, chain A"/>
    <property type="match status" value="1"/>
</dbReference>
<organism evidence="2 3">
    <name type="scientific">Nostoc cf. commune SO-36</name>
    <dbReference type="NCBI Taxonomy" id="449208"/>
    <lineage>
        <taxon>Bacteria</taxon>
        <taxon>Bacillati</taxon>
        <taxon>Cyanobacteriota</taxon>
        <taxon>Cyanophyceae</taxon>
        <taxon>Nostocales</taxon>
        <taxon>Nostocaceae</taxon>
        <taxon>Nostoc</taxon>
    </lineage>
</organism>
<gene>
    <name evidence="2" type="ORF">ANSO36C_08940</name>
</gene>
<dbReference type="InterPro" id="IPR008538">
    <property type="entry name" value="Uma2"/>
</dbReference>
<keyword evidence="3" id="KW-1185">Reference proteome</keyword>
<dbReference type="EMBL" id="AP025732">
    <property type="protein sequence ID" value="BDI15092.1"/>
    <property type="molecule type" value="Genomic_DNA"/>
</dbReference>
<proteinExistence type="predicted"/>
<dbReference type="Proteomes" id="UP001055453">
    <property type="component" value="Chromosome"/>
</dbReference>
<dbReference type="InterPro" id="IPR012296">
    <property type="entry name" value="Nuclease_put_TT1808"/>
</dbReference>
<dbReference type="CDD" id="cd06260">
    <property type="entry name" value="DUF820-like"/>
    <property type="match status" value="1"/>
</dbReference>
<dbReference type="PANTHER" id="PTHR36558:SF1">
    <property type="entry name" value="RESTRICTION ENDONUCLEASE DOMAIN-CONTAINING PROTEIN-RELATED"/>
    <property type="match status" value="1"/>
</dbReference>
<evidence type="ECO:0000313" key="3">
    <source>
        <dbReference type="Proteomes" id="UP001055453"/>
    </source>
</evidence>
<dbReference type="PANTHER" id="PTHR36558">
    <property type="entry name" value="GLR1098 PROTEIN"/>
    <property type="match status" value="1"/>
</dbReference>
<name>A0ABN6PZ99_NOSCO</name>